<dbReference type="PANTHER" id="PTHR30471">
    <property type="entry name" value="DNA REPAIR PROTEIN RADC"/>
    <property type="match status" value="1"/>
</dbReference>
<dbReference type="PANTHER" id="PTHR30471:SF3">
    <property type="entry name" value="UPF0758 PROTEIN YEES-RELATED"/>
    <property type="match status" value="1"/>
</dbReference>
<dbReference type="PROSITE" id="PS50249">
    <property type="entry name" value="MPN"/>
    <property type="match status" value="1"/>
</dbReference>
<protein>
    <submittedName>
        <fullName evidence="2">Uncharacterized protein</fullName>
    </submittedName>
</protein>
<dbReference type="AlphaFoldDB" id="V2Q133"/>
<organism evidence="2 3">
    <name type="scientific">Mucispirillum schaedleri ASF457</name>
    <dbReference type="NCBI Taxonomy" id="1379858"/>
    <lineage>
        <taxon>Bacteria</taxon>
        <taxon>Pseudomonadati</taxon>
        <taxon>Deferribacterota</taxon>
        <taxon>Deferribacteres</taxon>
        <taxon>Deferribacterales</taxon>
        <taxon>Mucispirillaceae</taxon>
        <taxon>Mucispirillum</taxon>
    </lineage>
</organism>
<dbReference type="eggNOG" id="COG2003">
    <property type="taxonomic scope" value="Bacteria"/>
</dbReference>
<dbReference type="KEGG" id="msch:N508_001166"/>
<dbReference type="InterPro" id="IPR020891">
    <property type="entry name" value="UPF0758_CS"/>
</dbReference>
<dbReference type="Gene3D" id="3.40.140.10">
    <property type="entry name" value="Cytidine Deaminase, domain 2"/>
    <property type="match status" value="1"/>
</dbReference>
<dbReference type="EMBL" id="CP097562">
    <property type="protein sequence ID" value="USF24087.1"/>
    <property type="molecule type" value="Genomic_DNA"/>
</dbReference>
<evidence type="ECO:0000313" key="3">
    <source>
        <dbReference type="Proteomes" id="UP000017429"/>
    </source>
</evidence>
<name>V2Q133_9BACT</name>
<dbReference type="Proteomes" id="UP000017429">
    <property type="component" value="Chromosome"/>
</dbReference>
<evidence type="ECO:0000313" key="2">
    <source>
        <dbReference type="EMBL" id="USF24087.1"/>
    </source>
</evidence>
<reference evidence="2" key="2">
    <citation type="submission" date="2022-05" db="EMBL/GenBank/DDBJ databases">
        <authorList>
            <person name="Proctor A.L."/>
            <person name="Phillips G.J."/>
            <person name="Wannemuehler M.J."/>
        </authorList>
    </citation>
    <scope>NUCLEOTIDE SEQUENCE</scope>
    <source>
        <strain evidence="2">ASF457</strain>
    </source>
</reference>
<reference evidence="2" key="3">
    <citation type="submission" date="2022-06" db="EMBL/GenBank/DDBJ databases">
        <title>Resources to Facilitate Use of the Altered Schaedler Flora (ASF) Mouse Model to Study Microbiome Function.</title>
        <authorList>
            <person name="Proctor A."/>
            <person name="Parvinroo S."/>
            <person name="Richie T."/>
            <person name="Jia X."/>
            <person name="Lee S.T.M."/>
            <person name="Karp P.D."/>
            <person name="Paley S."/>
            <person name="Kostic A.D."/>
            <person name="Pierre J.F."/>
            <person name="Wannemuehler M.J."/>
            <person name="Phillips G.J."/>
        </authorList>
    </citation>
    <scope>NUCLEOTIDE SEQUENCE</scope>
    <source>
        <strain evidence="2">ASF457</strain>
    </source>
</reference>
<proteinExistence type="inferred from homology"/>
<comment type="similarity">
    <text evidence="1">Belongs to the UPF0758 family.</text>
</comment>
<dbReference type="CDD" id="cd08071">
    <property type="entry name" value="MPN_DUF2466"/>
    <property type="match status" value="1"/>
</dbReference>
<dbReference type="PROSITE" id="PS01302">
    <property type="entry name" value="UPF0758"/>
    <property type="match status" value="1"/>
</dbReference>
<sequence length="225" mass="25697">MDNKKPHYQGHRQRLKKKFDEAPSVLADYEILELILGYCIPRKDVKPLAKEMLMQAGSIGNIFNINFQQFDGAGKETERFFRIAAEFYNRIENSYCETKQSLSSPEQIYRLLKYHIGFAENENFAVILLNSKGFLIDKKIMTEGVVNNAIVYPRQIAEYALKNKAVSVVIAHNHPSGDSSPSRKDIELTNIVAESLSTLGIKLRDHIIVCKNEYSSLYDLGYIKN</sequence>
<evidence type="ECO:0000256" key="1">
    <source>
        <dbReference type="RuleBase" id="RU003797"/>
    </source>
</evidence>
<dbReference type="InterPro" id="IPR025657">
    <property type="entry name" value="RadC_JAB"/>
</dbReference>
<reference evidence="2" key="1">
    <citation type="journal article" date="2014" name="Genome Announc.">
        <title>Draft genome sequences of the altered schaedler flora, a defined bacterial community from gnotobiotic mice.</title>
        <authorList>
            <person name="Wannemuehler M.J."/>
            <person name="Overstreet A.M."/>
            <person name="Ward D.V."/>
            <person name="Phillips G.J."/>
        </authorList>
    </citation>
    <scope>NUCLEOTIDE SEQUENCE</scope>
    <source>
        <strain evidence="2">ASF457</strain>
    </source>
</reference>
<accession>V2Q133</accession>
<dbReference type="RefSeq" id="WP_023275457.1">
    <property type="nucleotide sequence ID" value="NZ_CP097562.1"/>
</dbReference>
<dbReference type="InterPro" id="IPR037518">
    <property type="entry name" value="MPN"/>
</dbReference>
<dbReference type="InterPro" id="IPR001405">
    <property type="entry name" value="UPF0758"/>
</dbReference>
<dbReference type="NCBIfam" id="TIGR00608">
    <property type="entry name" value="radc"/>
    <property type="match status" value="1"/>
</dbReference>
<keyword evidence="3" id="KW-1185">Reference proteome</keyword>
<dbReference type="OrthoDB" id="9804482at2"/>
<gene>
    <name evidence="2" type="ORF">N508_001166</name>
</gene>
<dbReference type="Pfam" id="PF04002">
    <property type="entry name" value="RadC"/>
    <property type="match status" value="1"/>
</dbReference>